<keyword evidence="3" id="KW-1185">Reference proteome</keyword>
<dbReference type="SUPFAM" id="SSF109854">
    <property type="entry name" value="DinB/YfiT-like putative metalloenzymes"/>
    <property type="match status" value="1"/>
</dbReference>
<dbReference type="Pfam" id="PF12867">
    <property type="entry name" value="DinB_2"/>
    <property type="match status" value="1"/>
</dbReference>
<accession>A0ABS3C8G8</accession>
<dbReference type="Gene3D" id="1.20.120.450">
    <property type="entry name" value="dinb family like domain"/>
    <property type="match status" value="1"/>
</dbReference>
<dbReference type="InterPro" id="IPR034660">
    <property type="entry name" value="DinB/YfiT-like"/>
</dbReference>
<protein>
    <submittedName>
        <fullName evidence="2">DinB family protein</fullName>
    </submittedName>
</protein>
<organism evidence="2 3">
    <name type="scientific">Algoriphagus oliviformis</name>
    <dbReference type="NCBI Taxonomy" id="2811231"/>
    <lineage>
        <taxon>Bacteria</taxon>
        <taxon>Pseudomonadati</taxon>
        <taxon>Bacteroidota</taxon>
        <taxon>Cytophagia</taxon>
        <taxon>Cytophagales</taxon>
        <taxon>Cyclobacteriaceae</taxon>
        <taxon>Algoriphagus</taxon>
    </lineage>
</organism>
<dbReference type="EMBL" id="JAFKCT010000013">
    <property type="protein sequence ID" value="MBN7813409.1"/>
    <property type="molecule type" value="Genomic_DNA"/>
</dbReference>
<evidence type="ECO:0000259" key="1">
    <source>
        <dbReference type="Pfam" id="PF12867"/>
    </source>
</evidence>
<gene>
    <name evidence="2" type="ORF">J0A68_20810</name>
</gene>
<reference evidence="2 3" key="1">
    <citation type="submission" date="2021-03" db="EMBL/GenBank/DDBJ databases">
        <title>novel species isolated from a fishpond in China.</title>
        <authorList>
            <person name="Lu H."/>
            <person name="Cai Z."/>
        </authorList>
    </citation>
    <scope>NUCLEOTIDE SEQUENCE [LARGE SCALE GENOMIC DNA]</scope>
    <source>
        <strain evidence="2 3">H41</strain>
    </source>
</reference>
<evidence type="ECO:0000313" key="3">
    <source>
        <dbReference type="Proteomes" id="UP000664317"/>
    </source>
</evidence>
<evidence type="ECO:0000313" key="2">
    <source>
        <dbReference type="EMBL" id="MBN7813409.1"/>
    </source>
</evidence>
<feature type="domain" description="DinB-like" evidence="1">
    <location>
        <begin position="25"/>
        <end position="173"/>
    </location>
</feature>
<dbReference type="InterPro" id="IPR024775">
    <property type="entry name" value="DinB-like"/>
</dbReference>
<comment type="caution">
    <text evidence="2">The sequence shown here is derived from an EMBL/GenBank/DDBJ whole genome shotgun (WGS) entry which is preliminary data.</text>
</comment>
<name>A0ABS3C8G8_9BACT</name>
<dbReference type="Proteomes" id="UP000664317">
    <property type="component" value="Unassembled WGS sequence"/>
</dbReference>
<proteinExistence type="predicted"/>
<dbReference type="RefSeq" id="WP_206580184.1">
    <property type="nucleotide sequence ID" value="NZ_JAFKCT010000013.1"/>
</dbReference>
<sequence length="195" mass="22965">MKTADLIDELKGYTSQHINDALFFLSLPLEQLRHKDHAESWSVLECIEHLNRYGDFYIPEIRRRLERSPYPKSEDFQSGLLGGYFASMMLPKERLNKMKTFRSMNPLNSDLDVRVLDRFIRQQKEILELLEKSKYTDLVKVKTSISISKWIRLRLGDTFKVVVYHNLRHIRQAKNNLTETPIHSPQFRGLESTVG</sequence>